<dbReference type="EMBL" id="CP011011">
    <property type="protein sequence ID" value="ATC83621.1"/>
    <property type="molecule type" value="Genomic_DNA"/>
</dbReference>
<accession>A0ACA8E0B6</accession>
<organism evidence="1 2">
    <name type="scientific">Pseudoalteromonas agarivorans DSM 14585</name>
    <dbReference type="NCBI Taxonomy" id="1312369"/>
    <lineage>
        <taxon>Bacteria</taxon>
        <taxon>Pseudomonadati</taxon>
        <taxon>Pseudomonadota</taxon>
        <taxon>Gammaproteobacteria</taxon>
        <taxon>Alteromonadales</taxon>
        <taxon>Pseudoalteromonadaceae</taxon>
        <taxon>Pseudoalteromonas</taxon>
    </lineage>
</organism>
<name>A0ACA8E0B6_9GAMM</name>
<dbReference type="Proteomes" id="UP000217277">
    <property type="component" value="Chromosome I"/>
</dbReference>
<evidence type="ECO:0000313" key="1">
    <source>
        <dbReference type="EMBL" id="ATC83621.1"/>
    </source>
</evidence>
<gene>
    <name evidence="1" type="ORF">PAGA_a3498</name>
</gene>
<reference evidence="1" key="1">
    <citation type="submission" date="2015-03" db="EMBL/GenBank/DDBJ databases">
        <authorList>
            <person name="Xie B.-B."/>
            <person name="Rong J.-C."/>
            <person name="Qin Q.-L."/>
            <person name="Zhang Y.-Z."/>
        </authorList>
    </citation>
    <scope>NUCLEOTIDE SEQUENCE</scope>
    <source>
        <strain evidence="1">DSM 14585</strain>
    </source>
</reference>
<keyword evidence="2" id="KW-1185">Reference proteome</keyword>
<protein>
    <submittedName>
        <fullName evidence="1">Uncharacterized protein</fullName>
    </submittedName>
</protein>
<evidence type="ECO:0000313" key="2">
    <source>
        <dbReference type="Proteomes" id="UP000217277"/>
    </source>
</evidence>
<proteinExistence type="predicted"/>
<sequence>MSFNRGIKVASLYDNFMALGAIDLSGLNLLNLGAVQSKR</sequence>